<dbReference type="EMBL" id="JANHAX010000009">
    <property type="protein sequence ID" value="MDQ2092361.1"/>
    <property type="molecule type" value="Genomic_DNA"/>
</dbReference>
<keyword evidence="3" id="KW-1185">Reference proteome</keyword>
<evidence type="ECO:0000256" key="1">
    <source>
        <dbReference type="SAM" id="Phobius"/>
    </source>
</evidence>
<keyword evidence="1" id="KW-0812">Transmembrane</keyword>
<accession>A0AAE4B896</accession>
<evidence type="ECO:0000313" key="3">
    <source>
        <dbReference type="Proteomes" id="UP001226762"/>
    </source>
</evidence>
<organism evidence="2 3">
    <name type="scientific">Marimonas arenosa</name>
    <dbReference type="NCBI Taxonomy" id="1795305"/>
    <lineage>
        <taxon>Bacteria</taxon>
        <taxon>Pseudomonadati</taxon>
        <taxon>Pseudomonadota</taxon>
        <taxon>Alphaproteobacteria</taxon>
        <taxon>Rhodobacterales</taxon>
        <taxon>Paracoccaceae</taxon>
        <taxon>Marimonas</taxon>
    </lineage>
</organism>
<sequence length="337" mass="37847">MRICVETAIEQFEECSEWEDQGYETCDEWVDQGYESCDDWDDRCCDWWPCSWGCKLITWVCVGWVWVSNLVCVAWVWVSNLVCVAWTLITTTVCVLWAVIEVILLPIAWIVEVISSIPIIGRLIDMVINLINTIIKRLIDLPTAILDLIGIRPLKRMQLCVIILRDEDGNPVSDEATLRPFLDETVDTFRREANIHVHIAGIHTVENASPTYALDVGCNADAFLEDLWLPGSYFLWTAMLNCPLGATSRIGPVRPQIVVFAVREIPGTTAGCALGPLNDYLTVEGNNPVCIPHEVGHKVGLWHCCDATNLANPNCGGIRLQGWQVAIARNSKYVSWF</sequence>
<reference evidence="2" key="1">
    <citation type="submission" date="2022-07" db="EMBL/GenBank/DDBJ databases">
        <authorList>
            <person name="Otstavnykh N."/>
            <person name="Isaeva M."/>
            <person name="Bystritskaya E."/>
        </authorList>
    </citation>
    <scope>NUCLEOTIDE SEQUENCE</scope>
    <source>
        <strain evidence="2">KCTC 52189</strain>
    </source>
</reference>
<comment type="caution">
    <text evidence="2">The sequence shown here is derived from an EMBL/GenBank/DDBJ whole genome shotgun (WGS) entry which is preliminary data.</text>
</comment>
<feature type="transmembrane region" description="Helical" evidence="1">
    <location>
        <begin position="84"/>
        <end position="111"/>
    </location>
</feature>
<feature type="transmembrane region" description="Helical" evidence="1">
    <location>
        <begin position="56"/>
        <end position="78"/>
    </location>
</feature>
<reference evidence="2" key="2">
    <citation type="submission" date="2023-02" db="EMBL/GenBank/DDBJ databases">
        <title>'Rhodoalgimonas zhirmunskyi' gen. nov., isolated from a red alga.</title>
        <authorList>
            <person name="Nedashkovskaya O.I."/>
            <person name="Otstavnykh N.Y."/>
            <person name="Bystritskaya E.P."/>
            <person name="Balabanova L.A."/>
            <person name="Isaeva M.P."/>
        </authorList>
    </citation>
    <scope>NUCLEOTIDE SEQUENCE</scope>
    <source>
        <strain evidence="2">KCTC 52189</strain>
    </source>
</reference>
<keyword evidence="1" id="KW-1133">Transmembrane helix</keyword>
<evidence type="ECO:0000313" key="2">
    <source>
        <dbReference type="EMBL" id="MDQ2092361.1"/>
    </source>
</evidence>
<dbReference type="Proteomes" id="UP001226762">
    <property type="component" value="Unassembled WGS sequence"/>
</dbReference>
<name>A0AAE4B896_9RHOB</name>
<keyword evidence="1" id="KW-0472">Membrane</keyword>
<dbReference type="AlphaFoldDB" id="A0AAE4B896"/>
<dbReference type="RefSeq" id="WP_306737668.1">
    <property type="nucleotide sequence ID" value="NZ_JANHAX010000009.1"/>
</dbReference>
<protein>
    <submittedName>
        <fullName evidence="2">Uncharacterized protein</fullName>
    </submittedName>
</protein>
<gene>
    <name evidence="2" type="ORF">NO357_20850</name>
</gene>
<proteinExistence type="predicted"/>